<evidence type="ECO:0000313" key="2">
    <source>
        <dbReference type="EMBL" id="BCX81312.1"/>
    </source>
</evidence>
<evidence type="ECO:0000256" key="1">
    <source>
        <dbReference type="SAM" id="SignalP"/>
    </source>
</evidence>
<feature type="signal peptide" evidence="1">
    <location>
        <begin position="1"/>
        <end position="21"/>
    </location>
</feature>
<dbReference type="EMBL" id="AP024714">
    <property type="protein sequence ID" value="BCX81312.1"/>
    <property type="molecule type" value="Genomic_DNA"/>
</dbReference>
<dbReference type="AlphaFoldDB" id="A0AAU9CP54"/>
<dbReference type="RefSeq" id="WP_317706244.1">
    <property type="nucleotide sequence ID" value="NZ_AP024714.1"/>
</dbReference>
<dbReference type="Pfam" id="PF12974">
    <property type="entry name" value="Phosphonate-bd"/>
    <property type="match status" value="1"/>
</dbReference>
<feature type="chain" id="PRO_5043381236" evidence="1">
    <location>
        <begin position="22"/>
        <end position="273"/>
    </location>
</feature>
<proteinExistence type="predicted"/>
<evidence type="ECO:0000313" key="3">
    <source>
        <dbReference type="Proteomes" id="UP001321825"/>
    </source>
</evidence>
<dbReference type="Proteomes" id="UP001321825">
    <property type="component" value="Chromosome"/>
</dbReference>
<dbReference type="PANTHER" id="PTHR30024:SF17">
    <property type="entry name" value="SOLUTE-BINDING PROTEIN FAMILY 3_N-TERMINAL DOMAIN-CONTAINING PROTEIN"/>
    <property type="match status" value="1"/>
</dbReference>
<dbReference type="Gene3D" id="3.40.190.10">
    <property type="entry name" value="Periplasmic binding protein-like II"/>
    <property type="match status" value="2"/>
</dbReference>
<accession>A0AAU9CP54</accession>
<sequence>MMRWIRFGAALALLWASMAGAEPRVLIFGTYAADKPTTTLKKIKPRLKALEAALNGAGKEPVVLRYRIAPSYEKGLDELLRGKVDFARLGPASYVEAKSRNPAVRVLALESRKGRTRFKGVIAVRQDSPIRSVAELAGKRFAFGNRRSTIGRYLAQAYLLDHGIRADDLAGFEYLGRHDKVGWAVAMGQFDAGALKESTFNKVVKAGAPLRILATFPNVTKPWVAAPQLDEAVFQRLRAAMLSLGPEAFLPGDDGDFAVIRDAIERSARFFGD</sequence>
<dbReference type="KEGG" id="mcau:MIT9_P0890"/>
<dbReference type="SUPFAM" id="SSF53850">
    <property type="entry name" value="Periplasmic binding protein-like II"/>
    <property type="match status" value="1"/>
</dbReference>
<name>A0AAU9CP54_9GAMM</name>
<gene>
    <name evidence="2" type="ORF">MIT9_P0890</name>
</gene>
<protein>
    <submittedName>
        <fullName evidence="2">Phosphonate transport system substrate-binding protein</fullName>
    </submittedName>
</protein>
<reference evidence="3" key="1">
    <citation type="journal article" date="2024" name="Int. J. Syst. Evol. Microbiol.">
        <title>Methylomarinovum tepidoasis sp. nov., a moderately thermophilic methanotroph of the family Methylothermaceae isolated from a deep-sea hydrothermal field.</title>
        <authorList>
            <person name="Hirayama H."/>
            <person name="Takaki Y."/>
            <person name="Abe M."/>
            <person name="Miyazaki M."/>
            <person name="Uematsu K."/>
            <person name="Matsui Y."/>
            <person name="Takai K."/>
        </authorList>
    </citation>
    <scope>NUCLEOTIDE SEQUENCE [LARGE SCALE GENOMIC DNA]</scope>
    <source>
        <strain evidence="3">IT-9</strain>
    </source>
</reference>
<keyword evidence="3" id="KW-1185">Reference proteome</keyword>
<organism evidence="2 3">
    <name type="scientific">Methylomarinovum caldicuralii</name>
    <dbReference type="NCBI Taxonomy" id="438856"/>
    <lineage>
        <taxon>Bacteria</taxon>
        <taxon>Pseudomonadati</taxon>
        <taxon>Pseudomonadota</taxon>
        <taxon>Gammaproteobacteria</taxon>
        <taxon>Methylococcales</taxon>
        <taxon>Methylothermaceae</taxon>
        <taxon>Methylomarinovum</taxon>
    </lineage>
</organism>
<keyword evidence="1" id="KW-0732">Signal</keyword>
<dbReference type="PANTHER" id="PTHR30024">
    <property type="entry name" value="ALIPHATIC SULFONATES-BINDING PROTEIN-RELATED"/>
    <property type="match status" value="1"/>
</dbReference>